<keyword evidence="4" id="KW-1185">Reference proteome</keyword>
<evidence type="ECO:0000313" key="3">
    <source>
        <dbReference type="EMBL" id="MDR7307553.1"/>
    </source>
</evidence>
<evidence type="ECO:0000259" key="2">
    <source>
        <dbReference type="Pfam" id="PF00462"/>
    </source>
</evidence>
<dbReference type="EMBL" id="JAVDXO010000006">
    <property type="protein sequence ID" value="MDR7307553.1"/>
    <property type="molecule type" value="Genomic_DNA"/>
</dbReference>
<name>A0ABU1ZPZ4_9BURK</name>
<dbReference type="SUPFAM" id="SSF52833">
    <property type="entry name" value="Thioredoxin-like"/>
    <property type="match status" value="1"/>
</dbReference>
<dbReference type="InterPro" id="IPR002109">
    <property type="entry name" value="Glutaredoxin"/>
</dbReference>
<evidence type="ECO:0000313" key="4">
    <source>
        <dbReference type="Proteomes" id="UP001268089"/>
    </source>
</evidence>
<accession>A0ABU1ZPZ4</accession>
<dbReference type="RefSeq" id="WP_310343905.1">
    <property type="nucleotide sequence ID" value="NZ_JAVDXO010000006.1"/>
</dbReference>
<protein>
    <submittedName>
        <fullName evidence="3">Glutaredoxin-related protein</fullName>
    </submittedName>
</protein>
<dbReference type="Proteomes" id="UP001268089">
    <property type="component" value="Unassembled WGS sequence"/>
</dbReference>
<dbReference type="Gene3D" id="3.40.30.10">
    <property type="entry name" value="Glutaredoxin"/>
    <property type="match status" value="1"/>
</dbReference>
<dbReference type="PANTHER" id="PTHR45694">
    <property type="entry name" value="GLUTAREDOXIN 2"/>
    <property type="match status" value="1"/>
</dbReference>
<dbReference type="PROSITE" id="PS51354">
    <property type="entry name" value="GLUTAREDOXIN_2"/>
    <property type="match status" value="1"/>
</dbReference>
<comment type="caution">
    <text evidence="3">The sequence shown here is derived from an EMBL/GenBank/DDBJ whole genome shotgun (WGS) entry which is preliminary data.</text>
</comment>
<feature type="domain" description="Glutaredoxin" evidence="2">
    <location>
        <begin position="49"/>
        <end position="101"/>
    </location>
</feature>
<evidence type="ECO:0000256" key="1">
    <source>
        <dbReference type="ARBA" id="ARBA00007787"/>
    </source>
</evidence>
<dbReference type="CDD" id="cd02066">
    <property type="entry name" value="GRX_family"/>
    <property type="match status" value="1"/>
</dbReference>
<comment type="similarity">
    <text evidence="1">Belongs to the glutaredoxin family.</text>
</comment>
<gene>
    <name evidence="3" type="ORF">J2X15_002840</name>
</gene>
<sequence>MPRPVLDESHIHPAIRERIAAHHLDIVQEVQAAVAAHAVVVVGMGLNPMPKKARAALDAAGVAYTYLEYGNYLNTWRRRTALKLWTGWPTFPMVFVKGTLVGGATDVQALIASGELKTLLA</sequence>
<organism evidence="3 4">
    <name type="scientific">Rhodoferax saidenbachensis</name>
    <dbReference type="NCBI Taxonomy" id="1484693"/>
    <lineage>
        <taxon>Bacteria</taxon>
        <taxon>Pseudomonadati</taxon>
        <taxon>Pseudomonadota</taxon>
        <taxon>Betaproteobacteria</taxon>
        <taxon>Burkholderiales</taxon>
        <taxon>Comamonadaceae</taxon>
        <taxon>Rhodoferax</taxon>
    </lineage>
</organism>
<reference evidence="3 4" key="1">
    <citation type="submission" date="2023-07" db="EMBL/GenBank/DDBJ databases">
        <title>Sorghum-associated microbial communities from plants grown in Nebraska, USA.</title>
        <authorList>
            <person name="Schachtman D."/>
        </authorList>
    </citation>
    <scope>NUCLEOTIDE SEQUENCE [LARGE SCALE GENOMIC DNA]</scope>
    <source>
        <strain evidence="3 4">BE308</strain>
    </source>
</reference>
<proteinExistence type="inferred from homology"/>
<dbReference type="PANTHER" id="PTHR45694:SF5">
    <property type="entry name" value="GLUTAREDOXIN 2"/>
    <property type="match status" value="1"/>
</dbReference>
<dbReference type="Pfam" id="PF00462">
    <property type="entry name" value="Glutaredoxin"/>
    <property type="match status" value="1"/>
</dbReference>
<dbReference type="InterPro" id="IPR036249">
    <property type="entry name" value="Thioredoxin-like_sf"/>
</dbReference>